<dbReference type="Pfam" id="PF00501">
    <property type="entry name" value="AMP-binding"/>
    <property type="match status" value="1"/>
</dbReference>
<keyword evidence="3" id="KW-0436">Ligase</keyword>
<dbReference type="InterPro" id="IPR020845">
    <property type="entry name" value="AMP-binding_CS"/>
</dbReference>
<dbReference type="Proteomes" id="UP000791080">
    <property type="component" value="Unassembled WGS sequence"/>
</dbReference>
<gene>
    <name evidence="3" type="ORF">G443_003622</name>
</gene>
<evidence type="ECO:0000313" key="4">
    <source>
        <dbReference type="Proteomes" id="UP000791080"/>
    </source>
</evidence>
<dbReference type="InterPro" id="IPR000873">
    <property type="entry name" value="AMP-dep_synth/lig_dom"/>
</dbReference>
<dbReference type="InterPro" id="IPR050237">
    <property type="entry name" value="ATP-dep_AMP-bd_enzyme"/>
</dbReference>
<dbReference type="InterPro" id="IPR042099">
    <property type="entry name" value="ANL_N_sf"/>
</dbReference>
<dbReference type="EMBL" id="AUBJ02000001">
    <property type="protein sequence ID" value="MCP2333352.1"/>
    <property type="molecule type" value="Genomic_DNA"/>
</dbReference>
<dbReference type="RefSeq" id="WP_035292510.1">
    <property type="nucleotide sequence ID" value="NZ_AUBJ02000001.1"/>
</dbReference>
<dbReference type="InterPro" id="IPR045851">
    <property type="entry name" value="AMP-bd_C_sf"/>
</dbReference>
<organism evidence="3 4">
    <name type="scientific">Actinoalloteichus caeruleus DSM 43889</name>
    <dbReference type="NCBI Taxonomy" id="1120930"/>
    <lineage>
        <taxon>Bacteria</taxon>
        <taxon>Bacillati</taxon>
        <taxon>Actinomycetota</taxon>
        <taxon>Actinomycetes</taxon>
        <taxon>Pseudonocardiales</taxon>
        <taxon>Pseudonocardiaceae</taxon>
        <taxon>Actinoalloteichus</taxon>
        <taxon>Actinoalloteichus cyanogriseus</taxon>
    </lineage>
</organism>
<dbReference type="Pfam" id="PF13193">
    <property type="entry name" value="AMP-binding_C"/>
    <property type="match status" value="1"/>
</dbReference>
<sequence>MDTNEGTDRRRLVVVRGADRVDAVPALLAELDRALAGRSAVLPLPSGPAPEVTRLAAALLPAEPVEDDTALVVPTSGSTGLPKGVRLTASALRSSAEATHARLGGGGTWLLALPATHIAGVQVLVRSLLASAEPVVMAGRGGFRPVEFAEAAGRALAREGRHYTALVPTQLSRVLSEGGDAVRALARFDAVLLGGAACPPALLARARAAGVPVVTTYGMSETAGGCVYDGRPLPGVRFRLADDPRTSPADLVTGDGVGVVELAGPVLAAGYRLDPDATSAAFRDGWFRTGDLGRHDGEGTLEIIGRHDDLINSGGLKIAPVLVERALTAVESVREACVVGLPDAEWGQAVVAVVVGEPTAAPPDPAELRAAVRDQLGAAATPKVVRVVAELPSRGPGKVDRAAVVALFGGR</sequence>
<evidence type="ECO:0000259" key="1">
    <source>
        <dbReference type="Pfam" id="PF00501"/>
    </source>
</evidence>
<evidence type="ECO:0000259" key="2">
    <source>
        <dbReference type="Pfam" id="PF13193"/>
    </source>
</evidence>
<dbReference type="NCBIfam" id="NF005877">
    <property type="entry name" value="PRK07824.1"/>
    <property type="match status" value="1"/>
</dbReference>
<feature type="domain" description="AMP-binding enzyme C-terminal" evidence="2">
    <location>
        <begin position="323"/>
        <end position="398"/>
    </location>
</feature>
<protein>
    <submittedName>
        <fullName evidence="3">O-succinylbenzoic acid--CoA ligase</fullName>
    </submittedName>
</protein>
<reference evidence="3 4" key="1">
    <citation type="submission" date="2022-06" db="EMBL/GenBank/DDBJ databases">
        <title>Genomic Encyclopedia of Type Strains, Phase I: the one thousand microbial genomes (KMG-I) project.</title>
        <authorList>
            <person name="Kyrpides N."/>
        </authorList>
    </citation>
    <scope>NUCLEOTIDE SEQUENCE [LARGE SCALE GENOMIC DNA]</scope>
    <source>
        <strain evidence="3 4">DSM 43889</strain>
    </source>
</reference>
<dbReference type="GO" id="GO:0016874">
    <property type="term" value="F:ligase activity"/>
    <property type="evidence" value="ECO:0007669"/>
    <property type="project" value="UniProtKB-KW"/>
</dbReference>
<dbReference type="PANTHER" id="PTHR43767">
    <property type="entry name" value="LONG-CHAIN-FATTY-ACID--COA LIGASE"/>
    <property type="match status" value="1"/>
</dbReference>
<dbReference type="Gene3D" id="3.40.50.12780">
    <property type="entry name" value="N-terminal domain of ligase-like"/>
    <property type="match status" value="1"/>
</dbReference>
<dbReference type="SUPFAM" id="SSF56801">
    <property type="entry name" value="Acetyl-CoA synthetase-like"/>
    <property type="match status" value="1"/>
</dbReference>
<accession>A0ABT1JLG2</accession>
<dbReference type="InterPro" id="IPR025110">
    <property type="entry name" value="AMP-bd_C"/>
</dbReference>
<feature type="domain" description="AMP-dependent synthetase/ligase" evidence="1">
    <location>
        <begin position="60"/>
        <end position="271"/>
    </location>
</feature>
<name>A0ABT1JLG2_ACTCY</name>
<keyword evidence="4" id="KW-1185">Reference proteome</keyword>
<comment type="caution">
    <text evidence="3">The sequence shown here is derived from an EMBL/GenBank/DDBJ whole genome shotgun (WGS) entry which is preliminary data.</text>
</comment>
<proteinExistence type="predicted"/>
<evidence type="ECO:0000313" key="3">
    <source>
        <dbReference type="EMBL" id="MCP2333352.1"/>
    </source>
</evidence>
<dbReference type="PANTHER" id="PTHR43767:SF1">
    <property type="entry name" value="NONRIBOSOMAL PEPTIDE SYNTHASE PES1 (EUROFUNG)-RELATED"/>
    <property type="match status" value="1"/>
</dbReference>
<dbReference type="PROSITE" id="PS00455">
    <property type="entry name" value="AMP_BINDING"/>
    <property type="match status" value="1"/>
</dbReference>
<dbReference type="Gene3D" id="3.30.300.30">
    <property type="match status" value="1"/>
</dbReference>